<sequence length="41" mass="4659">MTTEATTTDLHAFTETWLEWYRAQEARLAAPHGFLAITGLH</sequence>
<comment type="caution">
    <text evidence="1">The sequence shown here is derived from an EMBL/GenBank/DDBJ whole genome shotgun (WGS) entry which is preliminary data.</text>
</comment>
<dbReference type="EMBL" id="BAAABZ010000050">
    <property type="protein sequence ID" value="GAA0544615.1"/>
    <property type="molecule type" value="Genomic_DNA"/>
</dbReference>
<keyword evidence="2" id="KW-1185">Reference proteome</keyword>
<evidence type="ECO:0008006" key="3">
    <source>
        <dbReference type="Google" id="ProtNLM"/>
    </source>
</evidence>
<accession>A0ABP3NKI0</accession>
<evidence type="ECO:0000313" key="1">
    <source>
        <dbReference type="EMBL" id="GAA0544615.1"/>
    </source>
</evidence>
<dbReference type="Proteomes" id="UP001501576">
    <property type="component" value="Unassembled WGS sequence"/>
</dbReference>
<proteinExistence type="predicted"/>
<protein>
    <recommendedName>
        <fullName evidence="3">SAM-dependent methyltransferase</fullName>
    </recommendedName>
</protein>
<reference evidence="2" key="1">
    <citation type="journal article" date="2019" name="Int. J. Syst. Evol. Microbiol.">
        <title>The Global Catalogue of Microorganisms (GCM) 10K type strain sequencing project: providing services to taxonomists for standard genome sequencing and annotation.</title>
        <authorList>
            <consortium name="The Broad Institute Genomics Platform"/>
            <consortium name="The Broad Institute Genome Sequencing Center for Infectious Disease"/>
            <person name="Wu L."/>
            <person name="Ma J."/>
        </authorList>
    </citation>
    <scope>NUCLEOTIDE SEQUENCE [LARGE SCALE GENOMIC DNA]</scope>
    <source>
        <strain evidence="2">JCM 5052</strain>
    </source>
</reference>
<organism evidence="1 2">
    <name type="scientific">Streptomyces mordarskii</name>
    <dbReference type="NCBI Taxonomy" id="1226758"/>
    <lineage>
        <taxon>Bacteria</taxon>
        <taxon>Bacillati</taxon>
        <taxon>Actinomycetota</taxon>
        <taxon>Actinomycetes</taxon>
        <taxon>Kitasatosporales</taxon>
        <taxon>Streptomycetaceae</taxon>
        <taxon>Streptomyces</taxon>
    </lineage>
</organism>
<name>A0ABP3NKI0_9ACTN</name>
<gene>
    <name evidence="1" type="ORF">GCM10010390_53440</name>
</gene>
<evidence type="ECO:0000313" key="2">
    <source>
        <dbReference type="Proteomes" id="UP001501576"/>
    </source>
</evidence>